<sequence>MSLPFDSPALALRAALHAALVADAALTALLGGPRIHDVPPAEADFPFVALGEAVVADWSTATEAGTEHALTLHVFSRSGGRAEAYAVAEAVAQALHDAPLALAGHRLANLRATTAEVRRESDGRTFHALVRFRAVTEPL</sequence>
<dbReference type="InterPro" id="IPR053745">
    <property type="entry name" value="Viral_Tail_Comp_sf"/>
</dbReference>
<reference evidence="2 3" key="1">
    <citation type="submission" date="2019-05" db="EMBL/GenBank/DDBJ databases">
        <authorList>
            <person name="Zhou X."/>
        </authorList>
    </citation>
    <scope>NUCLEOTIDE SEQUENCE [LARGE SCALE GENOMIC DNA]</scope>
    <source>
        <strain evidence="2 3">DSM 432</strain>
    </source>
</reference>
<dbReference type="Proteomes" id="UP000305131">
    <property type="component" value="Unassembled WGS sequence"/>
</dbReference>
<dbReference type="RefSeq" id="WP_138399828.1">
    <property type="nucleotide sequence ID" value="NZ_JBAFVI010000008.1"/>
</dbReference>
<accession>A0A6C1KE75</accession>
<feature type="signal peptide" evidence="1">
    <location>
        <begin position="1"/>
        <end position="24"/>
    </location>
</feature>
<gene>
    <name evidence="2" type="ORF">FBQ73_12495</name>
</gene>
<keyword evidence="1" id="KW-0732">Signal</keyword>
<dbReference type="OrthoDB" id="7630456at2"/>
<dbReference type="AlphaFoldDB" id="A0A6C1KE75"/>
<comment type="caution">
    <text evidence="2">The sequence shown here is derived from an EMBL/GenBank/DDBJ whole genome shotgun (WGS) entry which is preliminary data.</text>
</comment>
<feature type="chain" id="PRO_5025692675" evidence="1">
    <location>
        <begin position="25"/>
        <end position="139"/>
    </location>
</feature>
<proteinExistence type="predicted"/>
<dbReference type="GeneID" id="95774274"/>
<dbReference type="Gene3D" id="3.30.2000.30">
    <property type="match status" value="1"/>
</dbReference>
<name>A0A6C1KE75_XANAU</name>
<dbReference type="Pfam" id="PF11367">
    <property type="entry name" value="Tail_completion_gp17"/>
    <property type="match status" value="1"/>
</dbReference>
<protein>
    <submittedName>
        <fullName evidence="2">DUF3168 domain-containing protein</fullName>
    </submittedName>
</protein>
<evidence type="ECO:0000313" key="2">
    <source>
        <dbReference type="EMBL" id="TLX42462.1"/>
    </source>
</evidence>
<dbReference type="EMBL" id="VAUP01000028">
    <property type="protein sequence ID" value="TLX42462.1"/>
    <property type="molecule type" value="Genomic_DNA"/>
</dbReference>
<organism evidence="2 3">
    <name type="scientific">Xanthobacter autotrophicus</name>
    <dbReference type="NCBI Taxonomy" id="280"/>
    <lineage>
        <taxon>Bacteria</taxon>
        <taxon>Pseudomonadati</taxon>
        <taxon>Pseudomonadota</taxon>
        <taxon>Alphaproteobacteria</taxon>
        <taxon>Hyphomicrobiales</taxon>
        <taxon>Xanthobacteraceae</taxon>
        <taxon>Xanthobacter</taxon>
    </lineage>
</organism>
<evidence type="ECO:0000256" key="1">
    <source>
        <dbReference type="SAM" id="SignalP"/>
    </source>
</evidence>
<dbReference type="InterPro" id="IPR021508">
    <property type="entry name" value="Gp17-like"/>
</dbReference>
<evidence type="ECO:0000313" key="3">
    <source>
        <dbReference type="Proteomes" id="UP000305131"/>
    </source>
</evidence>